<evidence type="ECO:0000313" key="3">
    <source>
        <dbReference type="Proteomes" id="UP001054945"/>
    </source>
</evidence>
<sequence length="77" mass="8674">MSQFSKQSSMKMSMRTEPDHFSEKRRGQKVANDKAQVTCRGSPTRSTCTGRHFSHWQREVGGNRRGNANTCTTGNIP</sequence>
<evidence type="ECO:0000313" key="2">
    <source>
        <dbReference type="EMBL" id="GIY65070.1"/>
    </source>
</evidence>
<dbReference type="Proteomes" id="UP001054945">
    <property type="component" value="Unassembled WGS sequence"/>
</dbReference>
<keyword evidence="3" id="KW-1185">Reference proteome</keyword>
<gene>
    <name evidence="2" type="ORF">CEXT_213791</name>
</gene>
<feature type="compositionally biased region" description="Polar residues" evidence="1">
    <location>
        <begin position="39"/>
        <end position="49"/>
    </location>
</feature>
<evidence type="ECO:0000256" key="1">
    <source>
        <dbReference type="SAM" id="MobiDB-lite"/>
    </source>
</evidence>
<comment type="caution">
    <text evidence="2">The sequence shown here is derived from an EMBL/GenBank/DDBJ whole genome shotgun (WGS) entry which is preliminary data.</text>
</comment>
<feature type="compositionally biased region" description="Low complexity" evidence="1">
    <location>
        <begin position="1"/>
        <end position="13"/>
    </location>
</feature>
<protein>
    <submittedName>
        <fullName evidence="2">Uncharacterized protein</fullName>
    </submittedName>
</protein>
<proteinExistence type="predicted"/>
<reference evidence="2 3" key="1">
    <citation type="submission" date="2021-06" db="EMBL/GenBank/DDBJ databases">
        <title>Caerostris extrusa draft genome.</title>
        <authorList>
            <person name="Kono N."/>
            <person name="Arakawa K."/>
        </authorList>
    </citation>
    <scope>NUCLEOTIDE SEQUENCE [LARGE SCALE GENOMIC DNA]</scope>
</reference>
<name>A0AAV4V6A9_CAEEX</name>
<accession>A0AAV4V6A9</accession>
<dbReference type="AlphaFoldDB" id="A0AAV4V6A9"/>
<feature type="compositionally biased region" description="Basic and acidic residues" evidence="1">
    <location>
        <begin position="14"/>
        <end position="25"/>
    </location>
</feature>
<dbReference type="EMBL" id="BPLR01013957">
    <property type="protein sequence ID" value="GIY65070.1"/>
    <property type="molecule type" value="Genomic_DNA"/>
</dbReference>
<organism evidence="2 3">
    <name type="scientific">Caerostris extrusa</name>
    <name type="common">Bark spider</name>
    <name type="synonym">Caerostris bankana</name>
    <dbReference type="NCBI Taxonomy" id="172846"/>
    <lineage>
        <taxon>Eukaryota</taxon>
        <taxon>Metazoa</taxon>
        <taxon>Ecdysozoa</taxon>
        <taxon>Arthropoda</taxon>
        <taxon>Chelicerata</taxon>
        <taxon>Arachnida</taxon>
        <taxon>Araneae</taxon>
        <taxon>Araneomorphae</taxon>
        <taxon>Entelegynae</taxon>
        <taxon>Araneoidea</taxon>
        <taxon>Araneidae</taxon>
        <taxon>Caerostris</taxon>
    </lineage>
</organism>
<feature type="region of interest" description="Disordered" evidence="1">
    <location>
        <begin position="1"/>
        <end position="50"/>
    </location>
</feature>